<evidence type="ECO:0000313" key="4">
    <source>
        <dbReference type="Proteomes" id="UP000000233"/>
    </source>
</evidence>
<evidence type="ECO:0000256" key="1">
    <source>
        <dbReference type="PROSITE-ProRule" id="PRU00473"/>
    </source>
</evidence>
<gene>
    <name evidence="3" type="ordered locus">PST_1525</name>
</gene>
<evidence type="ECO:0000259" key="2">
    <source>
        <dbReference type="PROSITE" id="PS51123"/>
    </source>
</evidence>
<dbReference type="EMBL" id="CP000304">
    <property type="protein sequence ID" value="ABP79210.1"/>
    <property type="molecule type" value="Genomic_DNA"/>
</dbReference>
<accession>A4VJQ9</accession>
<dbReference type="KEGG" id="psa:PST_1525"/>
<dbReference type="CDD" id="cd07185">
    <property type="entry name" value="OmpA_C-like"/>
    <property type="match status" value="1"/>
</dbReference>
<sequence length="229" mass="25104">MASHLRCPSKKRVWCTEILLMNLLKSASLILCMIVIAGCSSKGEKKPSEAAAPVAPKVDYAWLDEYEPKLRDALVDSRFEVERRDNVLVVTAPVDSSFNPDRPGMLLPVTLGPITRVAKLVEKDEKTAVVILGHADSTGADDVNRTISRERASAVAAIFRLSGFKHDRLRIRGLGSDMPRAANDSKEGRAMNRRVEMVLAPQTTMLALIAKYERPAEPATQVAQAEVAK</sequence>
<evidence type="ECO:0000313" key="3">
    <source>
        <dbReference type="EMBL" id="ABP79210.1"/>
    </source>
</evidence>
<feature type="domain" description="OmpA-like" evidence="2">
    <location>
        <begin position="85"/>
        <end position="203"/>
    </location>
</feature>
<dbReference type="PANTHER" id="PTHR30329:SF20">
    <property type="entry name" value="EXPORTED PROTEIN"/>
    <property type="match status" value="1"/>
</dbReference>
<dbReference type="InterPro" id="IPR036737">
    <property type="entry name" value="OmpA-like_sf"/>
</dbReference>
<protein>
    <submittedName>
        <fullName evidence="3">Outer membrane protein</fullName>
    </submittedName>
</protein>
<dbReference type="PROSITE" id="PS51123">
    <property type="entry name" value="OMPA_2"/>
    <property type="match status" value="1"/>
</dbReference>
<keyword evidence="1" id="KW-0472">Membrane</keyword>
<name>A4VJQ9_STUS1</name>
<dbReference type="InterPro" id="IPR006665">
    <property type="entry name" value="OmpA-like"/>
</dbReference>
<dbReference type="InterPro" id="IPR050330">
    <property type="entry name" value="Bact_OuterMem_StrucFunc"/>
</dbReference>
<dbReference type="Proteomes" id="UP000000233">
    <property type="component" value="Chromosome"/>
</dbReference>
<dbReference type="HOGENOM" id="CLU_016890_1_1_6"/>
<dbReference type="PANTHER" id="PTHR30329">
    <property type="entry name" value="STATOR ELEMENT OF FLAGELLAR MOTOR COMPLEX"/>
    <property type="match status" value="1"/>
</dbReference>
<proteinExistence type="predicted"/>
<organism evidence="3 4">
    <name type="scientific">Stutzerimonas stutzeri (strain A1501)</name>
    <name type="common">Pseudomonas stutzeri</name>
    <dbReference type="NCBI Taxonomy" id="379731"/>
    <lineage>
        <taxon>Bacteria</taxon>
        <taxon>Pseudomonadati</taxon>
        <taxon>Pseudomonadota</taxon>
        <taxon>Gammaproteobacteria</taxon>
        <taxon>Pseudomonadales</taxon>
        <taxon>Pseudomonadaceae</taxon>
        <taxon>Stutzerimonas</taxon>
    </lineage>
</organism>
<dbReference type="Pfam" id="PF00691">
    <property type="entry name" value="OmpA"/>
    <property type="match status" value="1"/>
</dbReference>
<dbReference type="eggNOG" id="COG2885">
    <property type="taxonomic scope" value="Bacteria"/>
</dbReference>
<reference evidence="3 4" key="1">
    <citation type="journal article" date="2008" name="Proc. Natl. Acad. Sci. U.S.A.">
        <title>Nitrogen fixation island and rhizosphere competence traits in the genome of root-associated Pseudomonas stutzeri A1501.</title>
        <authorList>
            <person name="Yan Y."/>
            <person name="Yang J."/>
            <person name="Dou Y."/>
            <person name="Chen M."/>
            <person name="Ping S."/>
            <person name="Peng J."/>
            <person name="Lu W."/>
            <person name="Zhang W."/>
            <person name="Yao Z."/>
            <person name="Li H."/>
            <person name="Liu W."/>
            <person name="He S."/>
            <person name="Geng L."/>
            <person name="Zhang X."/>
            <person name="Yang F."/>
            <person name="Yu H."/>
            <person name="Zhan Y."/>
            <person name="Li D."/>
            <person name="Lin Z."/>
            <person name="Wang Y."/>
            <person name="Elmerich C."/>
            <person name="Lin M."/>
            <person name="Jin Q."/>
        </authorList>
    </citation>
    <scope>NUCLEOTIDE SEQUENCE [LARGE SCALE GENOMIC DNA]</scope>
    <source>
        <strain evidence="3 4">A1501</strain>
    </source>
</reference>
<dbReference type="AlphaFoldDB" id="A4VJQ9"/>
<dbReference type="SUPFAM" id="SSF103088">
    <property type="entry name" value="OmpA-like"/>
    <property type="match status" value="1"/>
</dbReference>
<dbReference type="GO" id="GO:0016020">
    <property type="term" value="C:membrane"/>
    <property type="evidence" value="ECO:0007669"/>
    <property type="project" value="UniProtKB-UniRule"/>
</dbReference>
<keyword evidence="4" id="KW-1185">Reference proteome</keyword>
<dbReference type="Gene3D" id="3.30.1330.60">
    <property type="entry name" value="OmpA-like domain"/>
    <property type="match status" value="1"/>
</dbReference>